<dbReference type="PROSITE" id="PS00810">
    <property type="entry name" value="ADP_GLC_PYROPHOSPH_3"/>
    <property type="match status" value="1"/>
</dbReference>
<keyword evidence="11" id="KW-1185">Reference proteome</keyword>
<evidence type="ECO:0000256" key="2">
    <source>
        <dbReference type="ARBA" id="ARBA00022600"/>
    </source>
</evidence>
<dbReference type="InterPro" id="IPR005835">
    <property type="entry name" value="NTP_transferase_dom"/>
</dbReference>
<evidence type="ECO:0000313" key="10">
    <source>
        <dbReference type="EMBL" id="QDS93450.1"/>
    </source>
</evidence>
<dbReference type="CDD" id="cd02508">
    <property type="entry name" value="ADP_Glucose_PP"/>
    <property type="match status" value="1"/>
</dbReference>
<organism evidence="10 11">
    <name type="scientific">Roseimaritima multifibrata</name>
    <dbReference type="NCBI Taxonomy" id="1930274"/>
    <lineage>
        <taxon>Bacteria</taxon>
        <taxon>Pseudomonadati</taxon>
        <taxon>Planctomycetota</taxon>
        <taxon>Planctomycetia</taxon>
        <taxon>Pirellulales</taxon>
        <taxon>Pirellulaceae</taxon>
        <taxon>Roseimaritima</taxon>
    </lineage>
</organism>
<dbReference type="CDD" id="cd04651">
    <property type="entry name" value="LbH_G1P_AT_C"/>
    <property type="match status" value="1"/>
</dbReference>
<dbReference type="InterPro" id="IPR011004">
    <property type="entry name" value="Trimer_LpxA-like_sf"/>
</dbReference>
<dbReference type="Proteomes" id="UP000320672">
    <property type="component" value="Chromosome"/>
</dbReference>
<accession>A0A517MEY6</accession>
<sequence length="426" mass="47394" precursor="true">MRNAIALILGGGRGTRLFPLTKIRSKPAVPLAGKYRLIDIPISNCINSELNRIYVLTQFLSVSLHRHIRQTYSFDNFRGGFVELLAAQQTVDAGTDWYQGTADAVRKNLRYVSQADVEHVVILSGDQLYRMDFRDMMKTHIDNKADVTIAGIPVERKEASALGIMRADDTGRVTGFLEKPQTQEEIDLVRTDPAWIDAQGLPSKGRDCVASMGLYIFNKKFLIDLLEKTDYEDFGKEVFPTAIRTRRVQLHLFDDYWEDIGTIRAFYEANLSLARRDAPFDFSCMQAPVYSRPRFLPPSLMEDARVTGSLIADGCKIGKGAVIENSVIGLRTVIGENVTIRNSVVMGADYTDSKFVEPVSEIPLGIGDNSIVEGSILDKNARIGKNCRIVNDNGVENQGEDEPVQIRDGIPIVIKNAELADGFKLG</sequence>
<dbReference type="Gene3D" id="2.160.10.10">
    <property type="entry name" value="Hexapeptide repeat proteins"/>
    <property type="match status" value="1"/>
</dbReference>
<dbReference type="SUPFAM" id="SSF53448">
    <property type="entry name" value="Nucleotide-diphospho-sugar transferases"/>
    <property type="match status" value="1"/>
</dbReference>
<dbReference type="AlphaFoldDB" id="A0A517MEY6"/>
<dbReference type="Pfam" id="PF25247">
    <property type="entry name" value="LbH_GLGC"/>
    <property type="match status" value="1"/>
</dbReference>
<evidence type="ECO:0000256" key="8">
    <source>
        <dbReference type="NCBIfam" id="TIGR02091"/>
    </source>
</evidence>
<keyword evidence="3 10" id="KW-0808">Transferase</keyword>
<evidence type="ECO:0000256" key="7">
    <source>
        <dbReference type="ARBA" id="ARBA00023277"/>
    </source>
</evidence>
<dbReference type="Gene3D" id="3.90.550.10">
    <property type="entry name" value="Spore Coat Polysaccharide Biosynthesis Protein SpsA, Chain A"/>
    <property type="match status" value="1"/>
</dbReference>
<keyword evidence="4 10" id="KW-0548">Nucleotidyltransferase</keyword>
<reference evidence="10 11" key="1">
    <citation type="submission" date="2019-02" db="EMBL/GenBank/DDBJ databases">
        <title>Deep-cultivation of Planctomycetes and their phenomic and genomic characterization uncovers novel biology.</title>
        <authorList>
            <person name="Wiegand S."/>
            <person name="Jogler M."/>
            <person name="Boedeker C."/>
            <person name="Pinto D."/>
            <person name="Vollmers J."/>
            <person name="Rivas-Marin E."/>
            <person name="Kohn T."/>
            <person name="Peeters S.H."/>
            <person name="Heuer A."/>
            <person name="Rast P."/>
            <person name="Oberbeckmann S."/>
            <person name="Bunk B."/>
            <person name="Jeske O."/>
            <person name="Meyerdierks A."/>
            <person name="Storesund J.E."/>
            <person name="Kallscheuer N."/>
            <person name="Luecker S."/>
            <person name="Lage O.M."/>
            <person name="Pohl T."/>
            <person name="Merkel B.J."/>
            <person name="Hornburger P."/>
            <person name="Mueller R.-W."/>
            <person name="Bruemmer F."/>
            <person name="Labrenz M."/>
            <person name="Spormann A.M."/>
            <person name="Op den Camp H."/>
            <person name="Overmann J."/>
            <person name="Amann R."/>
            <person name="Jetten M.S.M."/>
            <person name="Mascher T."/>
            <person name="Medema M.H."/>
            <person name="Devos D.P."/>
            <person name="Kaster A.-K."/>
            <person name="Ovreas L."/>
            <person name="Rohde M."/>
            <person name="Galperin M.Y."/>
            <person name="Jogler C."/>
        </authorList>
    </citation>
    <scope>NUCLEOTIDE SEQUENCE [LARGE SCALE GENOMIC DNA]</scope>
    <source>
        <strain evidence="10 11">FF011L</strain>
    </source>
</reference>
<keyword evidence="5" id="KW-0547">Nucleotide-binding</keyword>
<dbReference type="InterPro" id="IPR011831">
    <property type="entry name" value="ADP-Glc_PPase"/>
</dbReference>
<evidence type="ECO:0000256" key="5">
    <source>
        <dbReference type="ARBA" id="ARBA00022741"/>
    </source>
</evidence>
<dbReference type="GO" id="GO:0008878">
    <property type="term" value="F:glucose-1-phosphate adenylyltransferase activity"/>
    <property type="evidence" value="ECO:0007669"/>
    <property type="project" value="UniProtKB-UniRule"/>
</dbReference>
<name>A0A517MEY6_9BACT</name>
<dbReference type="PROSITE" id="PS00809">
    <property type="entry name" value="ADP_GLC_PYROPHOSPH_2"/>
    <property type="match status" value="1"/>
</dbReference>
<gene>
    <name evidence="10" type="primary">glgC_2</name>
    <name evidence="10" type="ORF">FF011L_22200</name>
</gene>
<keyword evidence="7" id="KW-0119">Carbohydrate metabolism</keyword>
<evidence type="ECO:0000256" key="6">
    <source>
        <dbReference type="ARBA" id="ARBA00022840"/>
    </source>
</evidence>
<dbReference type="NCBIfam" id="NF002772">
    <property type="entry name" value="PRK02862.1"/>
    <property type="match status" value="1"/>
</dbReference>
<comment type="similarity">
    <text evidence="1">Belongs to the bacterial/plant glucose-1-phosphate adenylyltransferase family.</text>
</comment>
<keyword evidence="6" id="KW-0067">ATP-binding</keyword>
<dbReference type="Pfam" id="PF00483">
    <property type="entry name" value="NTP_transferase"/>
    <property type="match status" value="1"/>
</dbReference>
<dbReference type="SUPFAM" id="SSF51161">
    <property type="entry name" value="Trimeric LpxA-like enzymes"/>
    <property type="match status" value="1"/>
</dbReference>
<proteinExistence type="inferred from homology"/>
<dbReference type="OrthoDB" id="9801810at2"/>
<dbReference type="GO" id="GO:0005524">
    <property type="term" value="F:ATP binding"/>
    <property type="evidence" value="ECO:0007669"/>
    <property type="project" value="UniProtKB-KW"/>
</dbReference>
<feature type="domain" description="Nucleotidyl transferase" evidence="9">
    <location>
        <begin position="6"/>
        <end position="274"/>
    </location>
</feature>
<evidence type="ECO:0000256" key="4">
    <source>
        <dbReference type="ARBA" id="ARBA00022695"/>
    </source>
</evidence>
<keyword evidence="2" id="KW-0321">Glycogen metabolism</keyword>
<dbReference type="InterPro" id="IPR005836">
    <property type="entry name" value="ADP_Glu_pyroP_CS"/>
</dbReference>
<dbReference type="GO" id="GO:0005978">
    <property type="term" value="P:glycogen biosynthetic process"/>
    <property type="evidence" value="ECO:0007669"/>
    <property type="project" value="UniProtKB-UniRule"/>
</dbReference>
<evidence type="ECO:0000256" key="1">
    <source>
        <dbReference type="ARBA" id="ARBA00010443"/>
    </source>
</evidence>
<dbReference type="UniPathway" id="UPA00164"/>
<dbReference type="NCBIfam" id="TIGR02091">
    <property type="entry name" value="glgC"/>
    <property type="match status" value="1"/>
</dbReference>
<dbReference type="RefSeq" id="WP_145351614.1">
    <property type="nucleotide sequence ID" value="NZ_CP036262.1"/>
</dbReference>
<dbReference type="InterPro" id="IPR029044">
    <property type="entry name" value="Nucleotide-diphossugar_trans"/>
</dbReference>
<evidence type="ECO:0000313" key="11">
    <source>
        <dbReference type="Proteomes" id="UP000320672"/>
    </source>
</evidence>
<protein>
    <recommendedName>
        <fullName evidence="8">Glucose-1-phosphate adenylyltransferase</fullName>
        <ecNumber evidence="8">2.7.7.27</ecNumber>
    </recommendedName>
</protein>
<evidence type="ECO:0000259" key="9">
    <source>
        <dbReference type="Pfam" id="PF00483"/>
    </source>
</evidence>
<dbReference type="PANTHER" id="PTHR43523:SF12">
    <property type="entry name" value="GLUCOSE-1-PHOSPHATE ADENYLYLTRANSFERASE LARGE SUBUNIT 1, CHLOROPLASTIC-RELATED"/>
    <property type="match status" value="1"/>
</dbReference>
<dbReference type="PANTHER" id="PTHR43523">
    <property type="entry name" value="GLUCOSE-1-PHOSPHATE ADENYLYLTRANSFERASE-RELATED"/>
    <property type="match status" value="1"/>
</dbReference>
<evidence type="ECO:0000256" key="3">
    <source>
        <dbReference type="ARBA" id="ARBA00022679"/>
    </source>
</evidence>
<dbReference type="KEGG" id="rml:FF011L_22200"/>
<dbReference type="PROSITE" id="PS00808">
    <property type="entry name" value="ADP_GLC_PYROPHOSPH_1"/>
    <property type="match status" value="1"/>
</dbReference>
<dbReference type="EC" id="2.7.7.27" evidence="8"/>
<dbReference type="EMBL" id="CP036262">
    <property type="protein sequence ID" value="QDS93450.1"/>
    <property type="molecule type" value="Genomic_DNA"/>
</dbReference>